<evidence type="ECO:0008006" key="3">
    <source>
        <dbReference type="Google" id="ProtNLM"/>
    </source>
</evidence>
<dbReference type="InterPro" id="IPR029052">
    <property type="entry name" value="Metallo-depent_PP-like"/>
</dbReference>
<dbReference type="RefSeq" id="WP_052142169.1">
    <property type="nucleotide sequence ID" value="NZ_CP014476.1"/>
</dbReference>
<gene>
    <name evidence="1" type="ORF">JT25_008315</name>
</gene>
<dbReference type="OrthoDB" id="5557466at2"/>
<evidence type="ECO:0000313" key="1">
    <source>
        <dbReference type="EMBL" id="AMK76496.1"/>
    </source>
</evidence>
<dbReference type="EMBL" id="CP014476">
    <property type="protein sequence ID" value="AMK76496.1"/>
    <property type="molecule type" value="Genomic_DNA"/>
</dbReference>
<dbReference type="KEGG" id="mdn:JT25_008315"/>
<dbReference type="Proteomes" id="UP000030512">
    <property type="component" value="Chromosome"/>
</dbReference>
<protein>
    <recommendedName>
        <fullName evidence="3">Calcineurin-like phosphoesterase domain-containing protein</fullName>
    </recommendedName>
</protein>
<accession>A0A126T331</accession>
<dbReference type="SUPFAM" id="SSF56300">
    <property type="entry name" value="Metallo-dependent phosphatases"/>
    <property type="match status" value="1"/>
</dbReference>
<organism evidence="1 2">
    <name type="scientific">Methylomonas denitrificans</name>
    <dbReference type="NCBI Taxonomy" id="1538553"/>
    <lineage>
        <taxon>Bacteria</taxon>
        <taxon>Pseudomonadati</taxon>
        <taxon>Pseudomonadota</taxon>
        <taxon>Gammaproteobacteria</taxon>
        <taxon>Methylococcales</taxon>
        <taxon>Methylococcaceae</taxon>
        <taxon>Methylomonas</taxon>
    </lineage>
</organism>
<proteinExistence type="predicted"/>
<name>A0A126T331_9GAMM</name>
<evidence type="ECO:0000313" key="2">
    <source>
        <dbReference type="Proteomes" id="UP000030512"/>
    </source>
</evidence>
<dbReference type="STRING" id="1538553.JT25_008315"/>
<reference evidence="1 2" key="1">
    <citation type="journal article" date="2015" name="Environ. Microbiol.">
        <title>Methane oxidation coupled to nitrate reduction under hypoxia by the Gammaproteobacterium Methylomonas denitrificans, sp. nov. type strain FJG1.</title>
        <authorList>
            <person name="Kits K.D."/>
            <person name="Klotz M.G."/>
            <person name="Stein L.Y."/>
        </authorList>
    </citation>
    <scope>NUCLEOTIDE SEQUENCE [LARGE SCALE GENOMIC DNA]</scope>
    <source>
        <strain evidence="1 2">FJG1</strain>
    </source>
</reference>
<dbReference type="AlphaFoldDB" id="A0A126T331"/>
<keyword evidence="2" id="KW-1185">Reference proteome</keyword>
<sequence length="524" mass="60685">MASTEEDLRLTLETLQPVKTRSATGLNRLCISISDLHFTDNSVGNQSSEEIVWAEFFADIANTCDTQKIDEVTLILDGDVVDMIRSDVWAKEGVYPWERDKDTFKDCLRSIMREIVRLHATSADGFFNHLQQLPGKLKNTRLEVVTLLGNHDKEIFTDPVTLRMYYDECLGPKVANLSVEYRQWIGKMYFDDEQHFADRNSVPWLPFYWGDAELRVFITHGQWRDRENSLAFCPGNNLPGWNTGDGWRAKVWQQLNYAPFIEACFGDTVAAGALSTFIYRCKLKLSSQDDSQANVSRIKRVLDELDLYRPTSAAIARILQETRNKKTGEELRDIIERELYETLCLWLSWDYTLSSSPAWRRVAFRVVRAWLMLTGPLHMFRVQLHLVRGVLWLFDQIQNLLDVLGPSSVYREDGASFKNLQVFPTFHDLFLEQGFRLHGEGHTHVPLQSEADIERSAESAPSRNFTYVNFGTWRDQLVTKEKKGYRRRGVGRSLYVLNLVNGEQPGYRFYVNDNLSWSDRMDQL</sequence>